<dbReference type="GO" id="GO:0005634">
    <property type="term" value="C:nucleus"/>
    <property type="evidence" value="ECO:0007669"/>
    <property type="project" value="TreeGrafter"/>
</dbReference>
<dbReference type="GeneID" id="40751999"/>
<feature type="compositionally biased region" description="Low complexity" evidence="3">
    <location>
        <begin position="250"/>
        <end position="264"/>
    </location>
</feature>
<dbReference type="STRING" id="1043002.A0A074XLH5"/>
<feature type="compositionally biased region" description="Basic and acidic residues" evidence="3">
    <location>
        <begin position="178"/>
        <end position="191"/>
    </location>
</feature>
<feature type="region of interest" description="Disordered" evidence="3">
    <location>
        <begin position="178"/>
        <end position="207"/>
    </location>
</feature>
<evidence type="ECO:0000313" key="5">
    <source>
        <dbReference type="EMBL" id="KEQ86338.1"/>
    </source>
</evidence>
<keyword evidence="2" id="KW-0175">Coiled coil</keyword>
<proteinExistence type="predicted"/>
<keyword evidence="1" id="KW-0238">DNA-binding</keyword>
<evidence type="ECO:0000256" key="1">
    <source>
        <dbReference type="ARBA" id="ARBA00023125"/>
    </source>
</evidence>
<dbReference type="InterPro" id="IPR009057">
    <property type="entry name" value="Homeodomain-like_sf"/>
</dbReference>
<dbReference type="OrthoDB" id="3853970at2759"/>
<evidence type="ECO:0000313" key="6">
    <source>
        <dbReference type="Proteomes" id="UP000030706"/>
    </source>
</evidence>
<evidence type="ECO:0000256" key="3">
    <source>
        <dbReference type="SAM" id="MobiDB-lite"/>
    </source>
</evidence>
<dbReference type="InterPro" id="IPR006600">
    <property type="entry name" value="HTH_CenpB_DNA-bd_dom"/>
</dbReference>
<dbReference type="HOGENOM" id="CLU_018294_0_3_1"/>
<organism evidence="5 6">
    <name type="scientific">Aureobasidium pullulans EXF-150</name>
    <dbReference type="NCBI Taxonomy" id="1043002"/>
    <lineage>
        <taxon>Eukaryota</taxon>
        <taxon>Fungi</taxon>
        <taxon>Dikarya</taxon>
        <taxon>Ascomycota</taxon>
        <taxon>Pezizomycotina</taxon>
        <taxon>Dothideomycetes</taxon>
        <taxon>Dothideomycetidae</taxon>
        <taxon>Dothideales</taxon>
        <taxon>Saccotheciaceae</taxon>
        <taxon>Aureobasidium</taxon>
    </lineage>
</organism>
<dbReference type="Pfam" id="PF03184">
    <property type="entry name" value="DDE_1"/>
    <property type="match status" value="1"/>
</dbReference>
<dbReference type="Gene3D" id="1.10.10.60">
    <property type="entry name" value="Homeodomain-like"/>
    <property type="match status" value="2"/>
</dbReference>
<feature type="domain" description="HTH CENPB-type" evidence="4">
    <location>
        <begin position="83"/>
        <end position="157"/>
    </location>
</feature>
<sequence>MAPTIPQPAGKPEDYVRKRFPMTNGQRKALRDRARLTPHGRQKDLCSWFLERFGHTPSQGTISDSLSAKYDWLDDPNVNINYDAVKLRPSSWPDLEEALITWYRQNEGTMNINYSVLAEQAARLWHEMEQYRDQNPPQFSNGWIDGFKRRHNLTRRSHKKHHGIVPRVPAGVRLQRLAEARSGQEPEDPIHVEAQPSDGVGDQSEVDYSVSELERSIAQYNSQHTPAPHPAVAAARRLFEQPQSQPQTLPRPQVRPQAQPPLQAEPRRALPRISSDDEIAEQVSNACQIASQFNPADIYICDETKLYWNQSPDRRMLASETAQMLNMICCNADGTDKLPLWLIGTHQSPRAFDLAGININALNCVWRANNSAELQFVIMRDWLRWFDKRMAGRRVLLFLDDLNIHQDVIESFRSTQQPLQNTIVYRLPSPHPEKFQPPAKGIIRTFKAHYRKKWLRHMCDQIAMRKAPLNTTNVLHAVRWAIQAWQSTSASAIHTCWAHSTLIPSEDEITPDPFVEFVIPGTLEATLEIQTLLDRLRQQTDIRLHNTINDFIDPREEDYKDIPNAPLVPAFVTRADHEPGEEADAQARVTVKEALKALEVLRKFEEQAADEQVTLIQRLDEHEERLRRKEREIERQENMSALFSLHS</sequence>
<dbReference type="SUPFAM" id="SSF46689">
    <property type="entry name" value="Homeodomain-like"/>
    <property type="match status" value="2"/>
</dbReference>
<evidence type="ECO:0000259" key="4">
    <source>
        <dbReference type="PROSITE" id="PS51253"/>
    </source>
</evidence>
<dbReference type="Proteomes" id="UP000030706">
    <property type="component" value="Unassembled WGS sequence"/>
</dbReference>
<dbReference type="Pfam" id="PF18107">
    <property type="entry name" value="HTH_ABP1_N"/>
    <property type="match status" value="1"/>
</dbReference>
<name>A0A074XLH5_AURPU</name>
<accession>A0A074XLH5</accession>
<evidence type="ECO:0000256" key="2">
    <source>
        <dbReference type="SAM" id="Coils"/>
    </source>
</evidence>
<dbReference type="InterPro" id="IPR050863">
    <property type="entry name" value="CenT-Element_Derived"/>
</dbReference>
<feature type="region of interest" description="Disordered" evidence="3">
    <location>
        <begin position="1"/>
        <end position="22"/>
    </location>
</feature>
<dbReference type="PANTHER" id="PTHR19303:SF73">
    <property type="entry name" value="PROTEIN PDC2"/>
    <property type="match status" value="1"/>
</dbReference>
<keyword evidence="6" id="KW-1185">Reference proteome</keyword>
<reference evidence="5 6" key="1">
    <citation type="journal article" date="2014" name="BMC Genomics">
        <title>Genome sequencing of four Aureobasidium pullulans varieties: biotechnological potential, stress tolerance, and description of new species.</title>
        <authorList>
            <person name="Gostin Ar C."/>
            <person name="Ohm R.A."/>
            <person name="Kogej T."/>
            <person name="Sonjak S."/>
            <person name="Turk M."/>
            <person name="Zajc J."/>
            <person name="Zalar P."/>
            <person name="Grube M."/>
            <person name="Sun H."/>
            <person name="Han J."/>
            <person name="Sharma A."/>
            <person name="Chiniquy J."/>
            <person name="Ngan C.Y."/>
            <person name="Lipzen A."/>
            <person name="Barry K."/>
            <person name="Grigoriev I.V."/>
            <person name="Gunde-Cimerman N."/>
        </authorList>
    </citation>
    <scope>NUCLEOTIDE SEQUENCE [LARGE SCALE GENOMIC DNA]</scope>
    <source>
        <strain evidence="5 6">EXF-150</strain>
    </source>
</reference>
<dbReference type="AlphaFoldDB" id="A0A074XLH5"/>
<dbReference type="InterPro" id="IPR041188">
    <property type="entry name" value="HTH_ABP1_N"/>
</dbReference>
<dbReference type="PROSITE" id="PS51253">
    <property type="entry name" value="HTH_CENPB"/>
    <property type="match status" value="1"/>
</dbReference>
<dbReference type="GO" id="GO:0003677">
    <property type="term" value="F:DNA binding"/>
    <property type="evidence" value="ECO:0007669"/>
    <property type="project" value="UniProtKB-KW"/>
</dbReference>
<dbReference type="PANTHER" id="PTHR19303">
    <property type="entry name" value="TRANSPOSON"/>
    <property type="match status" value="1"/>
</dbReference>
<dbReference type="EMBL" id="KL584978">
    <property type="protein sequence ID" value="KEQ86338.1"/>
    <property type="molecule type" value="Genomic_DNA"/>
</dbReference>
<dbReference type="Pfam" id="PF03221">
    <property type="entry name" value="HTH_Tnp_Tc5"/>
    <property type="match status" value="1"/>
</dbReference>
<protein>
    <submittedName>
        <fullName evidence="5">DDE-domain-containing protein</fullName>
    </submittedName>
</protein>
<feature type="coiled-coil region" evidence="2">
    <location>
        <begin position="605"/>
        <end position="639"/>
    </location>
</feature>
<gene>
    <name evidence="5" type="ORF">M438DRAFT_403969</name>
</gene>
<dbReference type="SMART" id="SM00674">
    <property type="entry name" value="CENPB"/>
    <property type="match status" value="1"/>
</dbReference>
<dbReference type="RefSeq" id="XP_029762525.1">
    <property type="nucleotide sequence ID" value="XM_029909693.1"/>
</dbReference>
<dbReference type="InterPro" id="IPR004875">
    <property type="entry name" value="DDE_SF_endonuclease_dom"/>
</dbReference>
<feature type="region of interest" description="Disordered" evidence="3">
    <location>
        <begin position="242"/>
        <end position="268"/>
    </location>
</feature>